<proteinExistence type="predicted"/>
<keyword evidence="4" id="KW-1185">Reference proteome</keyword>
<dbReference type="PANTHER" id="PTHR45737">
    <property type="entry name" value="VON WILLEBRAND FACTOR A DOMAIN-CONTAINING PROTEIN 5A"/>
    <property type="match status" value="1"/>
</dbReference>
<organism evidence="3 4">
    <name type="scientific">Phlebiopsis gigantea (strain 11061_1 CR5-6)</name>
    <name type="common">White-rot fungus</name>
    <name type="synonym">Peniophora gigantea</name>
    <dbReference type="NCBI Taxonomy" id="745531"/>
    <lineage>
        <taxon>Eukaryota</taxon>
        <taxon>Fungi</taxon>
        <taxon>Dikarya</taxon>
        <taxon>Basidiomycota</taxon>
        <taxon>Agaricomycotina</taxon>
        <taxon>Agaricomycetes</taxon>
        <taxon>Polyporales</taxon>
        <taxon>Phanerochaetaceae</taxon>
        <taxon>Phlebiopsis</taxon>
    </lineage>
</organism>
<evidence type="ECO:0000259" key="2">
    <source>
        <dbReference type="PROSITE" id="PS50234"/>
    </source>
</evidence>
<dbReference type="PROSITE" id="PS50234">
    <property type="entry name" value="VWFA"/>
    <property type="match status" value="1"/>
</dbReference>
<name>A0A0C3S2U5_PHLG1</name>
<dbReference type="Gene3D" id="3.40.50.410">
    <property type="entry name" value="von Willebrand factor, type A domain"/>
    <property type="match status" value="1"/>
</dbReference>
<dbReference type="InterPro" id="IPR036465">
    <property type="entry name" value="vWFA_dom_sf"/>
</dbReference>
<feature type="region of interest" description="Disordered" evidence="1">
    <location>
        <begin position="493"/>
        <end position="513"/>
    </location>
</feature>
<evidence type="ECO:0000256" key="1">
    <source>
        <dbReference type="SAM" id="MobiDB-lite"/>
    </source>
</evidence>
<dbReference type="OrthoDB" id="1729737at2759"/>
<reference evidence="3 4" key="1">
    <citation type="journal article" date="2014" name="PLoS Genet.">
        <title>Analysis of the Phlebiopsis gigantea genome, transcriptome and secretome provides insight into its pioneer colonization strategies of wood.</title>
        <authorList>
            <person name="Hori C."/>
            <person name="Ishida T."/>
            <person name="Igarashi K."/>
            <person name="Samejima M."/>
            <person name="Suzuki H."/>
            <person name="Master E."/>
            <person name="Ferreira P."/>
            <person name="Ruiz-Duenas F.J."/>
            <person name="Held B."/>
            <person name="Canessa P."/>
            <person name="Larrondo L.F."/>
            <person name="Schmoll M."/>
            <person name="Druzhinina I.S."/>
            <person name="Kubicek C.P."/>
            <person name="Gaskell J.A."/>
            <person name="Kersten P."/>
            <person name="St John F."/>
            <person name="Glasner J."/>
            <person name="Sabat G."/>
            <person name="Splinter BonDurant S."/>
            <person name="Syed K."/>
            <person name="Yadav J."/>
            <person name="Mgbeahuruike A.C."/>
            <person name="Kovalchuk A."/>
            <person name="Asiegbu F.O."/>
            <person name="Lackner G."/>
            <person name="Hoffmeister D."/>
            <person name="Rencoret J."/>
            <person name="Gutierrez A."/>
            <person name="Sun H."/>
            <person name="Lindquist E."/>
            <person name="Barry K."/>
            <person name="Riley R."/>
            <person name="Grigoriev I.V."/>
            <person name="Henrissat B."/>
            <person name="Kues U."/>
            <person name="Berka R.M."/>
            <person name="Martinez A.T."/>
            <person name="Covert S.F."/>
            <person name="Blanchette R.A."/>
            <person name="Cullen D."/>
        </authorList>
    </citation>
    <scope>NUCLEOTIDE SEQUENCE [LARGE SCALE GENOMIC DNA]</scope>
    <source>
        <strain evidence="3 4">11061_1 CR5-6</strain>
    </source>
</reference>
<feature type="compositionally biased region" description="Basic and acidic residues" evidence="1">
    <location>
        <begin position="446"/>
        <end position="458"/>
    </location>
</feature>
<dbReference type="EMBL" id="KN840589">
    <property type="protein sequence ID" value="KIP04027.1"/>
    <property type="molecule type" value="Genomic_DNA"/>
</dbReference>
<sequence length="612" mass="66562">RIETAKRALVMLLRSLPTQGTWFNIVSFGSHSDSLWGQSVAYDERSLTQATRYIDTMSANYGGTEMRSALQQAFSLRKTDVPTSVFVLTDGEAYNIDQTIQPVEQAVRFAKTSAPVRVFTLGIGETTSSALCEGMARAGNGLCLMATTAETIIGKCSRLVRASRTYILKNVSVDWGVRNDLAEAYHTGSKELKSVRQAPANISAIYPGNRFVVFALVEDRSFTPPQEIVIRAQRDGQGEVLQFSVPVQIAEFPPEHHPQPLIQTLAARRAIMDIEDSSRSLFTSDAKALVIRLGTQYQLASKYTSFIAVDKRTKSELESYSDEPDEEEYAGYFQSTGFLTRGQTRSALLGASAPRAALVTTQFQPQMSMNRGGGAWSSPLVQHSDVGAEYLERSGSPSRSSPERVSIKLSTRRPRASAAFPGPPAPKSQNYLMSLGRQGPIVEPTSDDRERDRERERAPAGFASGFHSLSSSLEAVSASRGVLQHASPSYRTGAARNGDVGMGIGGPTSPRSTEERVVELIRLQSFDGSFPPENRLLSLLGGGVSFGEARALGVSEKVWATVLAVAYLQQHMKDQPELLEGLVEKATEFIARIPGINVGALFSRAEAFFPSA</sequence>
<gene>
    <name evidence="3" type="ORF">PHLGIDRAFT_121049</name>
</gene>
<evidence type="ECO:0000313" key="4">
    <source>
        <dbReference type="Proteomes" id="UP000053257"/>
    </source>
</evidence>
<feature type="region of interest" description="Disordered" evidence="1">
    <location>
        <begin position="391"/>
        <end position="464"/>
    </location>
</feature>
<dbReference type="SUPFAM" id="SSF53300">
    <property type="entry name" value="vWA-like"/>
    <property type="match status" value="1"/>
</dbReference>
<protein>
    <recommendedName>
        <fullName evidence="2">VWFA domain-containing protein</fullName>
    </recommendedName>
</protein>
<dbReference type="HOGENOM" id="CLU_003826_2_0_1"/>
<feature type="non-terminal residue" evidence="3">
    <location>
        <position position="1"/>
    </location>
</feature>
<dbReference type="Proteomes" id="UP000053257">
    <property type="component" value="Unassembled WGS sequence"/>
</dbReference>
<dbReference type="AlphaFoldDB" id="A0A0C3S2U5"/>
<accession>A0A0C3S2U5</accession>
<dbReference type="PANTHER" id="PTHR45737:SF6">
    <property type="entry name" value="VON WILLEBRAND FACTOR A DOMAIN-CONTAINING PROTEIN 5A"/>
    <property type="match status" value="1"/>
</dbReference>
<dbReference type="STRING" id="745531.A0A0C3S2U5"/>
<evidence type="ECO:0000313" key="3">
    <source>
        <dbReference type="EMBL" id="KIP04027.1"/>
    </source>
</evidence>
<feature type="domain" description="VWFA" evidence="2">
    <location>
        <begin position="1"/>
        <end position="185"/>
    </location>
</feature>
<dbReference type="Pfam" id="PF13768">
    <property type="entry name" value="VWA_3"/>
    <property type="match status" value="1"/>
</dbReference>
<dbReference type="InterPro" id="IPR002035">
    <property type="entry name" value="VWF_A"/>
</dbReference>